<dbReference type="Pfam" id="PF05305">
    <property type="entry name" value="DUF732"/>
    <property type="match status" value="1"/>
</dbReference>
<dbReference type="Proteomes" id="UP000192707">
    <property type="component" value="Unassembled WGS sequence"/>
</dbReference>
<dbReference type="RefSeq" id="WP_064942984.1">
    <property type="nucleotide sequence ID" value="NZ_MVHG01000011.1"/>
</dbReference>
<sequence>MIAVRWTSTPLVTAVAALLALAPLAKADPLTAYDVQFINALAEVQWHTSSPTTTVRLGHDVCNGISMQGLTPRQSANSGSWWVVPPGSAGAFAFVKTAIRFYCPQYLSAVDW</sequence>
<evidence type="ECO:0000256" key="1">
    <source>
        <dbReference type="SAM" id="SignalP"/>
    </source>
</evidence>
<reference evidence="3 4" key="1">
    <citation type="submission" date="2016-12" db="EMBL/GenBank/DDBJ databases">
        <title>The new phylogeny of genus Mycobacterium.</title>
        <authorList>
            <person name="Tortoli E."/>
            <person name="Trovato A."/>
            <person name="Cirillo D.M."/>
        </authorList>
    </citation>
    <scope>NUCLEOTIDE SEQUENCE [LARGE SCALE GENOMIC DNA]</scope>
    <source>
        <strain evidence="3 4">DSM 45069</strain>
    </source>
</reference>
<dbReference type="InterPro" id="IPR007969">
    <property type="entry name" value="DUF732"/>
</dbReference>
<dbReference type="OrthoDB" id="4748020at2"/>
<comment type="caution">
    <text evidence="3">The sequence shown here is derived from an EMBL/GenBank/DDBJ whole genome shotgun (WGS) entry which is preliminary data.</text>
</comment>
<keyword evidence="1" id="KW-0732">Signal</keyword>
<evidence type="ECO:0000259" key="2">
    <source>
        <dbReference type="Pfam" id="PF05305"/>
    </source>
</evidence>
<feature type="chain" id="PRO_5010855209" description="DUF732 domain-containing protein" evidence="1">
    <location>
        <begin position="28"/>
        <end position="112"/>
    </location>
</feature>
<proteinExistence type="predicted"/>
<organism evidence="3 4">
    <name type="scientific">Mycobacterium arosiense ATCC BAA-1401 = DSM 45069</name>
    <dbReference type="NCBI Taxonomy" id="1265311"/>
    <lineage>
        <taxon>Bacteria</taxon>
        <taxon>Bacillati</taxon>
        <taxon>Actinomycetota</taxon>
        <taxon>Actinomycetes</taxon>
        <taxon>Mycobacteriales</taxon>
        <taxon>Mycobacteriaceae</taxon>
        <taxon>Mycobacterium</taxon>
        <taxon>Mycobacterium avium complex (MAC)</taxon>
    </lineage>
</organism>
<dbReference type="AlphaFoldDB" id="A0A1W9ZLI9"/>
<gene>
    <name evidence="3" type="ORF">BST14_07220</name>
</gene>
<dbReference type="EMBL" id="MVHG01000011">
    <property type="protein sequence ID" value="ORA18321.1"/>
    <property type="molecule type" value="Genomic_DNA"/>
</dbReference>
<evidence type="ECO:0000313" key="4">
    <source>
        <dbReference type="Proteomes" id="UP000192707"/>
    </source>
</evidence>
<evidence type="ECO:0000313" key="3">
    <source>
        <dbReference type="EMBL" id="ORA18321.1"/>
    </source>
</evidence>
<keyword evidence="4" id="KW-1185">Reference proteome</keyword>
<name>A0A1W9ZLI9_MYCAI</name>
<accession>A0A1W9ZLI9</accession>
<feature type="signal peptide" evidence="1">
    <location>
        <begin position="1"/>
        <end position="27"/>
    </location>
</feature>
<feature type="domain" description="DUF732" evidence="2">
    <location>
        <begin position="34"/>
        <end position="105"/>
    </location>
</feature>
<protein>
    <recommendedName>
        <fullName evidence="2">DUF732 domain-containing protein</fullName>
    </recommendedName>
</protein>